<reference evidence="1 2" key="1">
    <citation type="submission" date="2021-12" db="EMBL/GenBank/DDBJ databases">
        <title>Genome sequencing of bacteria with rrn-lacking chromosome and rrn-plasmid.</title>
        <authorList>
            <person name="Anda M."/>
            <person name="Iwasaki W."/>
        </authorList>
    </citation>
    <scope>NUCLEOTIDE SEQUENCE [LARGE SCALE GENOMIC DNA]</scope>
    <source>
        <strain evidence="1 2">NBRC 15940</strain>
    </source>
</reference>
<accession>A0AAN4VYE4</accession>
<keyword evidence="2" id="KW-1185">Reference proteome</keyword>
<gene>
    <name evidence="1" type="ORF">PEDI_16470</name>
</gene>
<comment type="caution">
    <text evidence="1">The sequence shown here is derived from an EMBL/GenBank/DDBJ whole genome shotgun (WGS) entry which is preliminary data.</text>
</comment>
<dbReference type="RefSeq" id="WP_338236715.1">
    <property type="nucleotide sequence ID" value="NZ_BQKE01000001.1"/>
</dbReference>
<organism evidence="1 2">
    <name type="scientific">Persicobacter diffluens</name>
    <dbReference type="NCBI Taxonomy" id="981"/>
    <lineage>
        <taxon>Bacteria</taxon>
        <taxon>Pseudomonadati</taxon>
        <taxon>Bacteroidota</taxon>
        <taxon>Cytophagia</taxon>
        <taxon>Cytophagales</taxon>
        <taxon>Persicobacteraceae</taxon>
        <taxon>Persicobacter</taxon>
    </lineage>
</organism>
<proteinExistence type="predicted"/>
<evidence type="ECO:0000313" key="2">
    <source>
        <dbReference type="Proteomes" id="UP001310022"/>
    </source>
</evidence>
<name>A0AAN4VYE4_9BACT</name>
<dbReference type="AlphaFoldDB" id="A0AAN4VYE4"/>
<dbReference type="EMBL" id="BQKE01000001">
    <property type="protein sequence ID" value="GJM61095.1"/>
    <property type="molecule type" value="Genomic_DNA"/>
</dbReference>
<evidence type="ECO:0000313" key="1">
    <source>
        <dbReference type="EMBL" id="GJM61095.1"/>
    </source>
</evidence>
<protein>
    <submittedName>
        <fullName evidence="1">Uncharacterized protein</fullName>
    </submittedName>
</protein>
<dbReference type="Proteomes" id="UP001310022">
    <property type="component" value="Unassembled WGS sequence"/>
</dbReference>
<sequence length="48" mass="5643">MRRLPITSIEANQLQVNLFPYGLGNDTYMVRYRIDGKEPESQRLMIVD</sequence>